<organism evidence="2 3">
    <name type="scientific">Piscirickettsia salmonis</name>
    <dbReference type="NCBI Taxonomy" id="1238"/>
    <lineage>
        <taxon>Bacteria</taxon>
        <taxon>Pseudomonadati</taxon>
        <taxon>Pseudomonadota</taxon>
        <taxon>Gammaproteobacteria</taxon>
        <taxon>Thiotrichales</taxon>
        <taxon>Piscirickettsiaceae</taxon>
        <taxon>Piscirickettsia</taxon>
    </lineage>
</organism>
<dbReference type="Proteomes" id="UP000029558">
    <property type="component" value="Chromosome"/>
</dbReference>
<dbReference type="AlphaFoldDB" id="A0AAC8VK35"/>
<protein>
    <submittedName>
        <fullName evidence="2">Uncharacterized protein</fullName>
    </submittedName>
</protein>
<evidence type="ECO:0000256" key="1">
    <source>
        <dbReference type="SAM" id="Coils"/>
    </source>
</evidence>
<proteinExistence type="predicted"/>
<dbReference type="RefSeq" id="WP_036772357.1">
    <property type="nucleotide sequence ID" value="NZ_CP012508.1"/>
</dbReference>
<keyword evidence="1" id="KW-0175">Coiled coil</keyword>
<evidence type="ECO:0000313" key="2">
    <source>
        <dbReference type="EMBL" id="ALB23846.1"/>
    </source>
</evidence>
<accession>A0AAC8VK35</accession>
<dbReference type="EMBL" id="CP012508">
    <property type="protein sequence ID" value="ALB23846.1"/>
    <property type="molecule type" value="Genomic_DNA"/>
</dbReference>
<reference evidence="2 3" key="1">
    <citation type="journal article" date="2014" name="Genome Announc.">
        <title>Comparative Genome Analysis of Two Isolates of the Fish Pathogen Piscirickettsia salmonis from Different Hosts Reveals Major Differences in Virulence-Associated Secretion Systems.</title>
        <authorList>
            <person name="Bohle H."/>
            <person name="Henriquez P."/>
            <person name="Grothusen H."/>
            <person name="Navas E."/>
            <person name="Sandoval A."/>
            <person name="Bustamante F."/>
            <person name="Bustos P."/>
            <person name="Mancilla M."/>
        </authorList>
    </citation>
    <scope>NUCLEOTIDE SEQUENCE [LARGE SCALE GENOMIC DNA]</scope>
    <source>
        <strain evidence="3">B1-32597</strain>
    </source>
</reference>
<gene>
    <name evidence="2" type="ORF">KU39_2670</name>
</gene>
<name>A0AAC8VK35_PISSA</name>
<feature type="coiled-coil region" evidence="1">
    <location>
        <begin position="149"/>
        <end position="176"/>
    </location>
</feature>
<feature type="coiled-coil region" evidence="1">
    <location>
        <begin position="228"/>
        <end position="255"/>
    </location>
</feature>
<feature type="coiled-coil region" evidence="1">
    <location>
        <begin position="393"/>
        <end position="456"/>
    </location>
</feature>
<evidence type="ECO:0000313" key="3">
    <source>
        <dbReference type="Proteomes" id="UP000029558"/>
    </source>
</evidence>
<sequence>MPGKIERELINSSKKRLSSLVSFHYENNRLSESKGRALDRYMTNVDIAESKGYFGMRSVTPTVGYKTEPKFKVEKGVVDFITYLQDMIKDLHKAGRKSSSLAQSIEKQILGSVYSSLNEISNEQALETAKLSNQVINLEKEVETGKLNEKELSTKVDKLSSELDNLKSRNEQLLEIANNSSSTTNTVIKTATFHTALERTAKISEGLTKVGEVMVGLQNIALPVSQSMASANEVIKTLNDTVKQSQKTIKDTDERKFKDVQSKITTVKDEIIKEVKDNNKSLATFAISNIDRRLNKLKGQYEGQRSLGRGQRKKLPIIKTKLSEINLIKKDLLKGEITGKEALAQVKKIVNDNSSNFTDEYNDGKKFKECFNDLRGIVDDAEENLSPDNTTLVDKINQKMKVVETEVQSLINENETKLDNLVESVSKSSESILSKLKSATEKAKVTEITANKLTRDMVGIQTISKNLHQEIQLKTGGHRLGQQRNLTYGTQSMVHQIPVQRQITHQEFESNLQSPVIMMNNTHNNVRQPQVTTQKVLEN</sequence>